<feature type="domain" description="Trypanosome variant surface glycoprotein C-terminal" evidence="8">
    <location>
        <begin position="164"/>
        <end position="267"/>
    </location>
</feature>
<reference evidence="9" key="2">
    <citation type="journal article" date="2014" name="Mol. Biochem. Parasitol.">
        <title>Capturing the variant surface glycoprotein repertoire (the VSGnome) of Trypanosoma brucei Lister 427.</title>
        <authorList>
            <person name="Cross G.A."/>
            <person name="Kim H.S."/>
            <person name="Wickstead B."/>
        </authorList>
    </citation>
    <scope>NUCLEOTIDE SEQUENCE</scope>
    <source>
        <strain evidence="9">Lister 427</strain>
    </source>
</reference>
<dbReference type="InterPro" id="IPR027446">
    <property type="entry name" value="VSG_C_dom_sf"/>
</dbReference>
<dbReference type="GO" id="GO:0005886">
    <property type="term" value="C:plasma membrane"/>
    <property type="evidence" value="ECO:0007669"/>
    <property type="project" value="UniProtKB-SubCell"/>
</dbReference>
<name>M4SW71_9TRYP</name>
<comment type="subcellular location">
    <subcellularLocation>
        <location evidence="2">Cell membrane</location>
        <topology evidence="2">Lipid-anchor</topology>
        <topology evidence="2">GPI-anchor</topology>
    </subcellularLocation>
</comment>
<evidence type="ECO:0000256" key="5">
    <source>
        <dbReference type="ARBA" id="ARBA00023136"/>
    </source>
</evidence>
<dbReference type="VEuPathDB" id="TriTrypDB:Tb427_000068400"/>
<evidence type="ECO:0000256" key="6">
    <source>
        <dbReference type="ARBA" id="ARBA00023180"/>
    </source>
</evidence>
<keyword evidence="3" id="KW-1003">Cell membrane</keyword>
<keyword evidence="5" id="KW-0472">Membrane</keyword>
<evidence type="ECO:0000259" key="8">
    <source>
        <dbReference type="Pfam" id="PF10659"/>
    </source>
</evidence>
<reference evidence="9" key="1">
    <citation type="submission" date="2013-02" db="EMBL/GenBank/DDBJ databases">
        <authorList>
            <person name="Cross G.A.M."/>
            <person name="Kim H.-S."/>
            <person name="Wickstead B."/>
        </authorList>
    </citation>
    <scope>NUCLEOTIDE SEQUENCE</scope>
    <source>
        <strain evidence="9">Lister 427</strain>
    </source>
</reference>
<proteinExistence type="predicted"/>
<dbReference type="Pfam" id="PF10659">
    <property type="entry name" value="Trypan_glycop_C"/>
    <property type="match status" value="1"/>
</dbReference>
<evidence type="ECO:0000256" key="2">
    <source>
        <dbReference type="ARBA" id="ARBA00004609"/>
    </source>
</evidence>
<dbReference type="InterPro" id="IPR019609">
    <property type="entry name" value="Variant_surf_glycoprt_trypan_C"/>
</dbReference>
<dbReference type="GO" id="GO:0098552">
    <property type="term" value="C:side of membrane"/>
    <property type="evidence" value="ECO:0007669"/>
    <property type="project" value="UniProtKB-KW"/>
</dbReference>
<protein>
    <submittedName>
        <fullName evidence="9">Variant surface glycoprotein 2287</fullName>
    </submittedName>
</protein>
<evidence type="ECO:0000256" key="4">
    <source>
        <dbReference type="ARBA" id="ARBA00022622"/>
    </source>
</evidence>
<evidence type="ECO:0000256" key="7">
    <source>
        <dbReference type="ARBA" id="ARBA00023288"/>
    </source>
</evidence>
<evidence type="ECO:0000256" key="1">
    <source>
        <dbReference type="ARBA" id="ARBA00002523"/>
    </source>
</evidence>
<feature type="non-terminal residue" evidence="9">
    <location>
        <position position="1"/>
    </location>
</feature>
<organism evidence="9">
    <name type="scientific">Trypanosoma brucei</name>
    <dbReference type="NCBI Taxonomy" id="5691"/>
    <lineage>
        <taxon>Eukaryota</taxon>
        <taxon>Discoba</taxon>
        <taxon>Euglenozoa</taxon>
        <taxon>Kinetoplastea</taxon>
        <taxon>Metakinetoplastina</taxon>
        <taxon>Trypanosomatida</taxon>
        <taxon>Trypanosomatidae</taxon>
        <taxon>Trypanosoma</taxon>
    </lineage>
</organism>
<comment type="function">
    <text evidence="1">VSG forms a coat on the surface of the parasite. The trypanosome evades the immune response of the host by expressing a series of antigenically distinct VSGs from an estimated 1000 VSG genes.</text>
</comment>
<evidence type="ECO:0000256" key="3">
    <source>
        <dbReference type="ARBA" id="ARBA00022475"/>
    </source>
</evidence>
<dbReference type="AlphaFoldDB" id="M4SW71"/>
<dbReference type="EMBL" id="KC611561">
    <property type="protein sequence ID" value="AGH58992.1"/>
    <property type="molecule type" value="Genomic_DNA"/>
</dbReference>
<evidence type="ECO:0000313" key="9">
    <source>
        <dbReference type="EMBL" id="AGH58992.1"/>
    </source>
</evidence>
<sequence>KAGRGADSAKLLAVTLQAAVQTIFGNLGKNYVKAAAAAAGAAYGHSKQGMLGRYEIGSTMPGACASASISTFNTAGKGVCIGYHNVLKTSKPIPLVKEVNLAVSKIHEVSDLFSQATTTLAQVKAIEQQIEAFLWIRDLLNPMTGTLPQIPTNKQPTVEEQNKCAKFSNNETDCTNNGCEYDANKKKCKPKTGSQATAAGEKAKEGAASTGVNFSSHTTIGTCKAVKGVIQKDKKAVCERIDNKCNDSSFFFNKELDLMAAAFMSLVSF</sequence>
<keyword evidence="4" id="KW-0336">GPI-anchor</keyword>
<keyword evidence="6" id="KW-0325">Glycoprotein</keyword>
<keyword evidence="7" id="KW-0449">Lipoprotein</keyword>
<dbReference type="SUPFAM" id="SSF118251">
    <property type="entry name" value="Variant surface glycoprotein MITAT 1.2, VSG 221, C-terminal domain"/>
    <property type="match status" value="1"/>
</dbReference>
<accession>M4SW71</accession>